<dbReference type="AlphaFoldDB" id="A0A9X7W443"/>
<accession>A0A9X7W443</accession>
<evidence type="ECO:0000313" key="1">
    <source>
        <dbReference type="EMBL" id="QSO50095.1"/>
    </source>
</evidence>
<organism evidence="1 2">
    <name type="scientific">Alicyclobacillus mengziensis</name>
    <dbReference type="NCBI Taxonomy" id="2931921"/>
    <lineage>
        <taxon>Bacteria</taxon>
        <taxon>Bacillati</taxon>
        <taxon>Bacillota</taxon>
        <taxon>Bacilli</taxon>
        <taxon>Bacillales</taxon>
        <taxon>Alicyclobacillaceae</taxon>
        <taxon>Alicyclobacillus</taxon>
    </lineage>
</organism>
<protein>
    <submittedName>
        <fullName evidence="1">Uncharacterized protein</fullName>
    </submittedName>
</protein>
<keyword evidence="2" id="KW-1185">Reference proteome</keyword>
<proteinExistence type="predicted"/>
<sequence length="71" mass="8621">MRLSPSDETPISFQDGQYIHTITQVINCWRESGEWWNGEPPRQIWRVYTDKQAVFDLEQIDDSWSIYRVWD</sequence>
<name>A0A9X7W443_9BACL</name>
<reference evidence="1 2" key="1">
    <citation type="submission" date="2021-02" db="EMBL/GenBank/DDBJ databases">
        <title>Alicyclobacillus curvatus sp. nov. and Alicyclobacillus mengziensis sp. nov., two acidophilic bacteria isolated from acid mine drainage.</title>
        <authorList>
            <person name="Huang Y."/>
        </authorList>
    </citation>
    <scope>NUCLEOTIDE SEQUENCE [LARGE SCALE GENOMIC DNA]</scope>
    <source>
        <strain evidence="1 2">S30H14</strain>
    </source>
</reference>
<dbReference type="Proteomes" id="UP000663505">
    <property type="component" value="Chromosome"/>
</dbReference>
<evidence type="ECO:0000313" key="2">
    <source>
        <dbReference type="Proteomes" id="UP000663505"/>
    </source>
</evidence>
<dbReference type="EMBL" id="CP071182">
    <property type="protein sequence ID" value="QSO50095.1"/>
    <property type="molecule type" value="Genomic_DNA"/>
</dbReference>
<gene>
    <name evidence="1" type="ORF">JZ786_09430</name>
</gene>
<dbReference type="RefSeq" id="WP_206659396.1">
    <property type="nucleotide sequence ID" value="NZ_CP071182.1"/>
</dbReference>
<dbReference type="KEGG" id="afx:JZ786_09430"/>